<accession>A0ABW1YE20</accession>
<protein>
    <submittedName>
        <fullName evidence="1">Uracil-DNA glycosylase</fullName>
    </submittedName>
</protein>
<proteinExistence type="predicted"/>
<keyword evidence="2" id="KW-1185">Reference proteome</keyword>
<evidence type="ECO:0000313" key="1">
    <source>
        <dbReference type="EMBL" id="MFC6592356.1"/>
    </source>
</evidence>
<gene>
    <name evidence="1" type="ORF">ACFP81_10365</name>
</gene>
<comment type="caution">
    <text evidence="1">The sequence shown here is derived from an EMBL/GenBank/DDBJ whole genome shotgun (WGS) entry which is preliminary data.</text>
</comment>
<reference evidence="2" key="1">
    <citation type="journal article" date="2019" name="Int. J. Syst. Evol. Microbiol.">
        <title>The Global Catalogue of Microorganisms (GCM) 10K type strain sequencing project: providing services to taxonomists for standard genome sequencing and annotation.</title>
        <authorList>
            <consortium name="The Broad Institute Genomics Platform"/>
            <consortium name="The Broad Institute Genome Sequencing Center for Infectious Disease"/>
            <person name="Wu L."/>
            <person name="Ma J."/>
        </authorList>
    </citation>
    <scope>NUCLEOTIDE SEQUENCE [LARGE SCALE GENOMIC DNA]</scope>
    <source>
        <strain evidence="2">CGMCC 1.15772</strain>
    </source>
</reference>
<dbReference type="Proteomes" id="UP001596297">
    <property type="component" value="Unassembled WGS sequence"/>
</dbReference>
<name>A0ABW1YE20_9DEIO</name>
<organism evidence="1 2">
    <name type="scientific">Deinococcus lacus</name>
    <dbReference type="NCBI Taxonomy" id="392561"/>
    <lineage>
        <taxon>Bacteria</taxon>
        <taxon>Thermotogati</taxon>
        <taxon>Deinococcota</taxon>
        <taxon>Deinococci</taxon>
        <taxon>Deinococcales</taxon>
        <taxon>Deinococcaceae</taxon>
        <taxon>Deinococcus</taxon>
    </lineage>
</organism>
<dbReference type="RefSeq" id="WP_380083380.1">
    <property type="nucleotide sequence ID" value="NZ_JBHSWD010000001.1"/>
</dbReference>
<dbReference type="EMBL" id="JBHSWD010000001">
    <property type="protein sequence ID" value="MFC6592356.1"/>
    <property type="molecule type" value="Genomic_DNA"/>
</dbReference>
<evidence type="ECO:0000313" key="2">
    <source>
        <dbReference type="Proteomes" id="UP001596297"/>
    </source>
</evidence>
<sequence>MTQANQQFRSNQSGRLVVPGWMNLVPGAPDAVEVQVDLDSNDLKRTQACLLIEYWATKEDITLQSILPVRAFSAAHDGWCMLVPAQGRLNIRALDTEPNPPVLASQWINIDPATQPGTTIHVKVDFPDRKEAENKAAENLRLNKN</sequence>